<evidence type="ECO:0000313" key="2">
    <source>
        <dbReference type="EMBL" id="OHV33186.1"/>
    </source>
</evidence>
<keyword evidence="3" id="KW-1185">Reference proteome</keyword>
<keyword evidence="1" id="KW-0472">Membrane</keyword>
<dbReference type="InterPro" id="IPR049500">
    <property type="entry name" value="Peptidase_M50B-like"/>
</dbReference>
<name>A0A1S1QHV3_9ACTN</name>
<protein>
    <recommendedName>
        <fullName evidence="4">Integral membrane protein</fullName>
    </recommendedName>
</protein>
<evidence type="ECO:0000313" key="3">
    <source>
        <dbReference type="Proteomes" id="UP000179627"/>
    </source>
</evidence>
<dbReference type="OrthoDB" id="158445at2"/>
<dbReference type="EMBL" id="MBLM01000134">
    <property type="protein sequence ID" value="OHV33186.1"/>
    <property type="molecule type" value="Genomic_DNA"/>
</dbReference>
<feature type="transmembrane region" description="Helical" evidence="1">
    <location>
        <begin position="141"/>
        <end position="157"/>
    </location>
</feature>
<gene>
    <name evidence="2" type="ORF">CC117_23600</name>
</gene>
<proteinExistence type="predicted"/>
<keyword evidence="1" id="KW-1133">Transmembrane helix</keyword>
<evidence type="ECO:0008006" key="4">
    <source>
        <dbReference type="Google" id="ProtNLM"/>
    </source>
</evidence>
<organism evidence="2 3">
    <name type="scientific">Parafrankia colletiae</name>
    <dbReference type="NCBI Taxonomy" id="573497"/>
    <lineage>
        <taxon>Bacteria</taxon>
        <taxon>Bacillati</taxon>
        <taxon>Actinomycetota</taxon>
        <taxon>Actinomycetes</taxon>
        <taxon>Frankiales</taxon>
        <taxon>Frankiaceae</taxon>
        <taxon>Parafrankia</taxon>
    </lineage>
</organism>
<dbReference type="RefSeq" id="WP_071087373.1">
    <property type="nucleotide sequence ID" value="NZ_MBLM01000134.1"/>
</dbReference>
<dbReference type="Proteomes" id="UP000179627">
    <property type="component" value="Unassembled WGS sequence"/>
</dbReference>
<feature type="transmembrane region" description="Helical" evidence="1">
    <location>
        <begin position="163"/>
        <end position="184"/>
    </location>
</feature>
<feature type="transmembrane region" description="Helical" evidence="1">
    <location>
        <begin position="116"/>
        <end position="134"/>
    </location>
</feature>
<dbReference type="AlphaFoldDB" id="A0A1S1QHV3"/>
<comment type="caution">
    <text evidence="2">The sequence shown here is derived from an EMBL/GenBank/DDBJ whole genome shotgun (WGS) entry which is preliminary data.</text>
</comment>
<keyword evidence="1" id="KW-0812">Transmembrane</keyword>
<feature type="transmembrane region" description="Helical" evidence="1">
    <location>
        <begin position="205"/>
        <end position="230"/>
    </location>
</feature>
<reference evidence="3" key="1">
    <citation type="submission" date="2016-07" db="EMBL/GenBank/DDBJ databases">
        <title>Sequence Frankia sp. strain CcI1.17.</title>
        <authorList>
            <person name="Ghodhbane-Gtari F."/>
            <person name="Swanson E."/>
            <person name="Gueddou A."/>
            <person name="Morris K."/>
            <person name="Hezbri K."/>
            <person name="Ktari A."/>
            <person name="Nouioui I."/>
            <person name="Abebe-Akele F."/>
            <person name="Simpson S."/>
            <person name="Thomas K."/>
            <person name="Gtari M."/>
            <person name="Tisa L.S."/>
            <person name="Hurst S."/>
        </authorList>
    </citation>
    <scope>NUCLEOTIDE SEQUENCE [LARGE SCALE GENOMIC DNA]</scope>
    <source>
        <strain evidence="3">Cc1.17</strain>
    </source>
</reference>
<sequence>MDVDQARLVAAAVHLAPSRSTGLSAGLVALLLVGARPLWKRAGHLTTAVHEGGHALMAFLLDRAFLAVRLERSQGGLTSYYGPSRGWGRLMITAAGYTAPSLCGLAGAGLLSVGNVTAALILAGVATTSLLLLVENIFGELVLLVLLGLVLTVATTGSAGMQLFVACTASWFLLFSAIRSLGILRRARRYTRFTDADTLATVTHLPAVLWVAAFYAVDLYCLVIGGQLLLDG</sequence>
<dbReference type="Pfam" id="PF13398">
    <property type="entry name" value="Peptidase_M50B"/>
    <property type="match status" value="1"/>
</dbReference>
<evidence type="ECO:0000256" key="1">
    <source>
        <dbReference type="SAM" id="Phobius"/>
    </source>
</evidence>
<feature type="transmembrane region" description="Helical" evidence="1">
    <location>
        <begin position="90"/>
        <end position="110"/>
    </location>
</feature>
<accession>A0A1S1QHV3</accession>